<evidence type="ECO:0000256" key="4">
    <source>
        <dbReference type="ARBA" id="ARBA00022729"/>
    </source>
</evidence>
<dbReference type="InterPro" id="IPR009003">
    <property type="entry name" value="Peptidase_S1_PA"/>
</dbReference>
<gene>
    <name evidence="8" type="ORF">FRACYDRAFT_239622</name>
</gene>
<keyword evidence="4" id="KW-0732">Signal</keyword>
<dbReference type="InterPro" id="IPR043504">
    <property type="entry name" value="Peptidase_S1_PA_chymotrypsin"/>
</dbReference>
<accession>A0A1E7FFS7</accession>
<evidence type="ECO:0000256" key="7">
    <source>
        <dbReference type="SAM" id="MobiDB-lite"/>
    </source>
</evidence>
<dbReference type="GO" id="GO:0070009">
    <property type="term" value="F:serine-type aminopeptidase activity"/>
    <property type="evidence" value="ECO:0007669"/>
    <property type="project" value="InterPro"/>
</dbReference>
<feature type="region of interest" description="Disordered" evidence="7">
    <location>
        <begin position="1"/>
        <end position="25"/>
    </location>
</feature>
<organism evidence="8 9">
    <name type="scientific">Fragilariopsis cylindrus CCMP1102</name>
    <dbReference type="NCBI Taxonomy" id="635003"/>
    <lineage>
        <taxon>Eukaryota</taxon>
        <taxon>Sar</taxon>
        <taxon>Stramenopiles</taxon>
        <taxon>Ochrophyta</taxon>
        <taxon>Bacillariophyta</taxon>
        <taxon>Bacillariophyceae</taxon>
        <taxon>Bacillariophycidae</taxon>
        <taxon>Bacillariales</taxon>
        <taxon>Bacillariaceae</taxon>
        <taxon>Fragilariopsis</taxon>
    </lineage>
</organism>
<name>A0A1E7FFS7_9STRA</name>
<dbReference type="AlphaFoldDB" id="A0A1E7FFS7"/>
<evidence type="ECO:0008006" key="10">
    <source>
        <dbReference type="Google" id="ProtNLM"/>
    </source>
</evidence>
<dbReference type="GO" id="GO:0006508">
    <property type="term" value="P:proteolysis"/>
    <property type="evidence" value="ECO:0007669"/>
    <property type="project" value="UniProtKB-KW"/>
</dbReference>
<dbReference type="PANTHER" id="PTHR38469">
    <property type="entry name" value="PERIPLASMIC PEPTIDASE SUBFAMILY S1B"/>
    <property type="match status" value="1"/>
</dbReference>
<dbReference type="Proteomes" id="UP000095751">
    <property type="component" value="Unassembled WGS sequence"/>
</dbReference>
<dbReference type="EMBL" id="KV784358">
    <property type="protein sequence ID" value="OEU17021.1"/>
    <property type="molecule type" value="Genomic_DNA"/>
</dbReference>
<evidence type="ECO:0000256" key="3">
    <source>
        <dbReference type="ARBA" id="ARBA00022670"/>
    </source>
</evidence>
<keyword evidence="2" id="KW-0031">Aminopeptidase</keyword>
<dbReference type="SUPFAM" id="SSF50494">
    <property type="entry name" value="Trypsin-like serine proteases"/>
    <property type="match status" value="1"/>
</dbReference>
<dbReference type="Gene3D" id="2.40.10.10">
    <property type="entry name" value="Trypsin-like serine proteases"/>
    <property type="match status" value="1"/>
</dbReference>
<evidence type="ECO:0000256" key="6">
    <source>
        <dbReference type="ARBA" id="ARBA00023026"/>
    </source>
</evidence>
<evidence type="ECO:0000256" key="1">
    <source>
        <dbReference type="ARBA" id="ARBA00010491"/>
    </source>
</evidence>
<dbReference type="Pfam" id="PF10459">
    <property type="entry name" value="Peptidase_S46"/>
    <property type="match status" value="1"/>
</dbReference>
<keyword evidence="6" id="KW-0843">Virulence</keyword>
<dbReference type="InParanoid" id="A0A1E7FFS7"/>
<proteinExistence type="inferred from homology"/>
<evidence type="ECO:0000256" key="5">
    <source>
        <dbReference type="ARBA" id="ARBA00022801"/>
    </source>
</evidence>
<sequence length="636" mass="72349">MPRKFDKHTMFSMAIPDSPSGTGITKKNIEHIRSQWEYELEDTTRVVMHRHRSQNDYEKYHNNKVSRGVRKRNGLYHTEIKLRTRKHKIIKQAKSNLDKKRLSLKHGKKLTSVERSEYRSFVDEQWKRTLSIEKLQSYLRHGLPNYGNGWGDSSMGLDLLKNTATIFNATRLDDLPISPIERSNIGVIINTWISNTKDKRRPIKDDEESWDRMKLYFDEAEVVLNVTRQQPANILENKRNMEAFNSFYVPPFLNQLIKKEDIDIDKKTTTWIKAQLCGKAPEAQRALDRLQEIYQDLTNNNKISAALQACRGIYAGSSLLAVGHSLHEYILIEKSKPDQEREAGYRERNLPFLFKRLGKRLGDIHIPHEVALIGDAVQTLSGTAELDKMHASIMDILEDDLNAIVTASKLKDMNSDSIQASINDDEKCSLLAKDPFIQCAVILWDAYKTERDHSKALMSERDALFAELLDLQREHSNEVIYPDCNSSLRISAGHVEGYQAADAIQHRPSTTLAGLLDKAVEAKLTSAETNSDGEFGCPKRLYEMLSNGGDHAEAIGKVPVCLLYSTDTVGGNSGSPVMNADGEFVAINFDRQRQGLMNEFKWSKDYSRSIGVDVRYILWLVGEYDGASHLVKEMLS</sequence>
<dbReference type="GO" id="GO:0008239">
    <property type="term" value="F:dipeptidyl-peptidase activity"/>
    <property type="evidence" value="ECO:0007669"/>
    <property type="project" value="InterPro"/>
</dbReference>
<dbReference type="KEGG" id="fcy:FRACYDRAFT_239622"/>
<keyword evidence="5" id="KW-0378">Hydrolase</keyword>
<protein>
    <recommendedName>
        <fullName evidence="10">Serine protease</fullName>
    </recommendedName>
</protein>
<keyword evidence="3" id="KW-0645">Protease</keyword>
<evidence type="ECO:0000256" key="2">
    <source>
        <dbReference type="ARBA" id="ARBA00022438"/>
    </source>
</evidence>
<keyword evidence="9" id="KW-1185">Reference proteome</keyword>
<comment type="similarity">
    <text evidence="1">Belongs to the peptidase S46 family.</text>
</comment>
<evidence type="ECO:0000313" key="8">
    <source>
        <dbReference type="EMBL" id="OEU17021.1"/>
    </source>
</evidence>
<evidence type="ECO:0000313" key="9">
    <source>
        <dbReference type="Proteomes" id="UP000095751"/>
    </source>
</evidence>
<dbReference type="OrthoDB" id="188521at2759"/>
<dbReference type="PANTHER" id="PTHR38469:SF1">
    <property type="entry name" value="PERIPLASMIC PEPTIDASE SUBFAMILY S1B"/>
    <property type="match status" value="1"/>
</dbReference>
<dbReference type="InterPro" id="IPR019500">
    <property type="entry name" value="Pep_S46"/>
</dbReference>
<reference evidence="8 9" key="1">
    <citation type="submission" date="2016-09" db="EMBL/GenBank/DDBJ databases">
        <title>Extensive genetic diversity and differential bi-allelic expression allows diatom success in the polar Southern Ocean.</title>
        <authorList>
            <consortium name="DOE Joint Genome Institute"/>
            <person name="Mock T."/>
            <person name="Otillar R.P."/>
            <person name="Strauss J."/>
            <person name="Dupont C."/>
            <person name="Frickenhaus S."/>
            <person name="Maumus F."/>
            <person name="Mcmullan M."/>
            <person name="Sanges R."/>
            <person name="Schmutz J."/>
            <person name="Toseland A."/>
            <person name="Valas R."/>
            <person name="Veluchamy A."/>
            <person name="Ward B.J."/>
            <person name="Allen A."/>
            <person name="Barry K."/>
            <person name="Falciatore A."/>
            <person name="Ferrante M."/>
            <person name="Fortunato A.E."/>
            <person name="Gloeckner G."/>
            <person name="Gruber A."/>
            <person name="Hipkin R."/>
            <person name="Janech M."/>
            <person name="Kroth P."/>
            <person name="Leese F."/>
            <person name="Lindquist E."/>
            <person name="Lyon B.R."/>
            <person name="Martin J."/>
            <person name="Mayer C."/>
            <person name="Parker M."/>
            <person name="Quesneville H."/>
            <person name="Raymond J."/>
            <person name="Uhlig C."/>
            <person name="Valentin K.U."/>
            <person name="Worden A.Z."/>
            <person name="Armbrust E.V."/>
            <person name="Bowler C."/>
            <person name="Green B."/>
            <person name="Moulton V."/>
            <person name="Van Oosterhout C."/>
            <person name="Grigoriev I."/>
        </authorList>
    </citation>
    <scope>NUCLEOTIDE SEQUENCE [LARGE SCALE GENOMIC DNA]</scope>
    <source>
        <strain evidence="8 9">CCMP1102</strain>
    </source>
</reference>